<dbReference type="AlphaFoldDB" id="A0A9W6XTN3"/>
<gene>
    <name evidence="1" type="ORF">Pfra01_001610100</name>
</gene>
<dbReference type="Proteomes" id="UP001165121">
    <property type="component" value="Unassembled WGS sequence"/>
</dbReference>
<name>A0A9W6XTN3_9STRA</name>
<proteinExistence type="predicted"/>
<comment type="caution">
    <text evidence="1">The sequence shown here is derived from an EMBL/GenBank/DDBJ whole genome shotgun (WGS) entry which is preliminary data.</text>
</comment>
<evidence type="ECO:0000313" key="1">
    <source>
        <dbReference type="EMBL" id="GMF45236.1"/>
    </source>
</evidence>
<accession>A0A9W6XTN3</accession>
<dbReference type="EMBL" id="BSXT01001797">
    <property type="protein sequence ID" value="GMF45236.1"/>
    <property type="molecule type" value="Genomic_DNA"/>
</dbReference>
<evidence type="ECO:0000313" key="2">
    <source>
        <dbReference type="Proteomes" id="UP001165121"/>
    </source>
</evidence>
<sequence length="110" mass="11778">MYVAGHPGYAWEGRSREGGEVGATFMGPSRDMTPFKGKEGVDTFGRLFCLSFFAATDVSVKSGDFVGPDGFLGIRGKCPAKTKSSAASHSKEDAAGLWTLSEDCKFEVRK</sequence>
<keyword evidence="2" id="KW-1185">Reference proteome</keyword>
<organism evidence="1 2">
    <name type="scientific">Phytophthora fragariaefolia</name>
    <dbReference type="NCBI Taxonomy" id="1490495"/>
    <lineage>
        <taxon>Eukaryota</taxon>
        <taxon>Sar</taxon>
        <taxon>Stramenopiles</taxon>
        <taxon>Oomycota</taxon>
        <taxon>Peronosporomycetes</taxon>
        <taxon>Peronosporales</taxon>
        <taxon>Peronosporaceae</taxon>
        <taxon>Phytophthora</taxon>
    </lineage>
</organism>
<protein>
    <submittedName>
        <fullName evidence="1">Unnamed protein product</fullName>
    </submittedName>
</protein>
<reference evidence="1" key="1">
    <citation type="submission" date="2023-04" db="EMBL/GenBank/DDBJ databases">
        <title>Phytophthora fragariaefolia NBRC 109709.</title>
        <authorList>
            <person name="Ichikawa N."/>
            <person name="Sato H."/>
            <person name="Tonouchi N."/>
        </authorList>
    </citation>
    <scope>NUCLEOTIDE SEQUENCE</scope>
    <source>
        <strain evidence="1">NBRC 109709</strain>
    </source>
</reference>